<keyword evidence="2" id="KW-1185">Reference proteome</keyword>
<dbReference type="OrthoDB" id="1550735at2"/>
<gene>
    <name evidence="1" type="ORF">D3272_17695</name>
</gene>
<sequence>MAQDLISTLLVLDRPEDASAFPQVGLDSSQRAFQDVYWRCVACFFATSARQNPGCRHAFFTNAEALPVVDGLDIKELLRRLGVEVVALPITHRLGRDKVTSWNNVFYILDVIAHLDREGGFARAVVMDSDCVWVRPADGLMADVGRHRALSMSIPYAYDEKLNNASRRDMVRAAQQLAGHQFDFIPNFSGGEIFAATRAGLSEIQALVSTLWTRLLASTPGEVHVYTEEHLLSIAYEMLNLPTGTADPHVRRLWTALRLNNVTVEDIDSGRCAWHLPMEKKTGFADLFKAVKDRDSWLWTAPPDEIRLRVARVMGMPKRTPRQWALQVEARLRFYAGKRLSNLKGALSTS</sequence>
<reference evidence="1 2" key="1">
    <citation type="submission" date="2018-09" db="EMBL/GenBank/DDBJ databases">
        <authorList>
            <person name="Grouzdev D.S."/>
            <person name="Krutkina M.S."/>
        </authorList>
    </citation>
    <scope>NUCLEOTIDE SEQUENCE [LARGE SCALE GENOMIC DNA]</scope>
    <source>
        <strain evidence="1 2">RmlP001</strain>
    </source>
</reference>
<protein>
    <submittedName>
        <fullName evidence="1">Uncharacterized protein</fullName>
    </submittedName>
</protein>
<organism evidence="1 2">
    <name type="scientific">Lichenibacterium ramalinae</name>
    <dbReference type="NCBI Taxonomy" id="2316527"/>
    <lineage>
        <taxon>Bacteria</taxon>
        <taxon>Pseudomonadati</taxon>
        <taxon>Pseudomonadota</taxon>
        <taxon>Alphaproteobacteria</taxon>
        <taxon>Hyphomicrobiales</taxon>
        <taxon>Lichenihabitantaceae</taxon>
        <taxon>Lichenibacterium</taxon>
    </lineage>
</organism>
<proteinExistence type="predicted"/>
<dbReference type="EMBL" id="QYBC01000015">
    <property type="protein sequence ID" value="RYB03258.1"/>
    <property type="molecule type" value="Genomic_DNA"/>
</dbReference>
<reference evidence="1 2" key="2">
    <citation type="submission" date="2019-02" db="EMBL/GenBank/DDBJ databases">
        <title>'Lichenibacterium ramalinii' gen. nov. sp. nov., 'Lichenibacterium minor' gen. nov. sp. nov.</title>
        <authorList>
            <person name="Pankratov T."/>
        </authorList>
    </citation>
    <scope>NUCLEOTIDE SEQUENCE [LARGE SCALE GENOMIC DNA]</scope>
    <source>
        <strain evidence="1 2">RmlP001</strain>
    </source>
</reference>
<evidence type="ECO:0000313" key="1">
    <source>
        <dbReference type="EMBL" id="RYB03258.1"/>
    </source>
</evidence>
<accession>A0A4Q2RDE6</accession>
<comment type="caution">
    <text evidence="1">The sequence shown here is derived from an EMBL/GenBank/DDBJ whole genome shotgun (WGS) entry which is preliminary data.</text>
</comment>
<name>A0A4Q2RDE6_9HYPH</name>
<dbReference type="RefSeq" id="WP_129220544.1">
    <property type="nucleotide sequence ID" value="NZ_QYBC01000015.1"/>
</dbReference>
<dbReference type="AlphaFoldDB" id="A0A4Q2RDE6"/>
<evidence type="ECO:0000313" key="2">
    <source>
        <dbReference type="Proteomes" id="UP000289411"/>
    </source>
</evidence>
<dbReference type="Proteomes" id="UP000289411">
    <property type="component" value="Unassembled WGS sequence"/>
</dbReference>